<name>A0A512B2H2_9BACT</name>
<dbReference type="SUPFAM" id="SSF55620">
    <property type="entry name" value="Tetrahydrobiopterin biosynthesis enzymes-like"/>
    <property type="match status" value="1"/>
</dbReference>
<evidence type="ECO:0000313" key="12">
    <source>
        <dbReference type="EMBL" id="GEO06161.1"/>
    </source>
</evidence>
<dbReference type="PANTHER" id="PTHR12589:SF7">
    <property type="entry name" value="6-PYRUVOYL TETRAHYDROBIOPTERIN SYNTHASE"/>
    <property type="match status" value="1"/>
</dbReference>
<keyword evidence="13" id="KW-1185">Reference proteome</keyword>
<feature type="binding site" evidence="11">
    <location>
        <position position="13"/>
    </location>
    <ligand>
        <name>Zn(2+)</name>
        <dbReference type="ChEBI" id="CHEBI:29105"/>
    </ligand>
</feature>
<comment type="pathway">
    <text evidence="1">Purine metabolism; 7-cyano-7-deazaguanine biosynthesis.</text>
</comment>
<feature type="binding site" evidence="11">
    <location>
        <position position="26"/>
    </location>
    <ligand>
        <name>Zn(2+)</name>
        <dbReference type="ChEBI" id="CHEBI:29105"/>
    </ligand>
</feature>
<dbReference type="UniPathway" id="UPA00391"/>
<comment type="catalytic activity">
    <reaction evidence="9">
        <text>7,8-dihydroneopterin 3'-triphosphate + H2O = 6-carboxy-5,6,7,8-tetrahydropterin + triphosphate + acetaldehyde + 2 H(+)</text>
        <dbReference type="Rhea" id="RHEA:27966"/>
        <dbReference type="ChEBI" id="CHEBI:15343"/>
        <dbReference type="ChEBI" id="CHEBI:15377"/>
        <dbReference type="ChEBI" id="CHEBI:15378"/>
        <dbReference type="ChEBI" id="CHEBI:18036"/>
        <dbReference type="ChEBI" id="CHEBI:58462"/>
        <dbReference type="ChEBI" id="CHEBI:61032"/>
        <dbReference type="EC" id="4.1.2.50"/>
    </reaction>
</comment>
<accession>A0A512B2H2</accession>
<dbReference type="Gene3D" id="3.30.479.10">
    <property type="entry name" value="6-pyruvoyl tetrahydropterin synthase/QueD"/>
    <property type="match status" value="1"/>
</dbReference>
<evidence type="ECO:0000256" key="9">
    <source>
        <dbReference type="ARBA" id="ARBA00048807"/>
    </source>
</evidence>
<evidence type="ECO:0000256" key="5">
    <source>
        <dbReference type="ARBA" id="ARBA00022723"/>
    </source>
</evidence>
<keyword evidence="6 11" id="KW-0862">Zinc</keyword>
<comment type="cofactor">
    <cofactor evidence="11">
        <name>Zn(2+)</name>
        <dbReference type="ChEBI" id="CHEBI:29105"/>
    </cofactor>
    <text evidence="11">Binds 1 zinc ion per subunit.</text>
</comment>
<comment type="caution">
    <text evidence="12">The sequence shown here is derived from an EMBL/GenBank/DDBJ whole genome shotgun (WGS) entry which is preliminary data.</text>
</comment>
<evidence type="ECO:0000256" key="8">
    <source>
        <dbReference type="ARBA" id="ARBA00031449"/>
    </source>
</evidence>
<dbReference type="InterPro" id="IPR038418">
    <property type="entry name" value="6-PTP_synth/QueD_sf"/>
</dbReference>
<dbReference type="EMBL" id="BJYS01000032">
    <property type="protein sequence ID" value="GEO06161.1"/>
    <property type="molecule type" value="Genomic_DNA"/>
</dbReference>
<evidence type="ECO:0000256" key="11">
    <source>
        <dbReference type="PIRSR" id="PIRSR006113-2"/>
    </source>
</evidence>
<reference evidence="12 13" key="1">
    <citation type="submission" date="2019-07" db="EMBL/GenBank/DDBJ databases">
        <title>Whole genome shotgun sequence of Adhaeribacter aerolatus NBRC 106133.</title>
        <authorList>
            <person name="Hosoyama A."/>
            <person name="Uohara A."/>
            <person name="Ohji S."/>
            <person name="Ichikawa N."/>
        </authorList>
    </citation>
    <scope>NUCLEOTIDE SEQUENCE [LARGE SCALE GENOMIC DNA]</scope>
    <source>
        <strain evidence="12 13">NBRC 106133</strain>
    </source>
</reference>
<dbReference type="PANTHER" id="PTHR12589">
    <property type="entry name" value="PYRUVOYL TETRAHYDROBIOPTERIN SYNTHASE"/>
    <property type="match status" value="1"/>
</dbReference>
<dbReference type="GO" id="GO:0046872">
    <property type="term" value="F:metal ion binding"/>
    <property type="evidence" value="ECO:0007669"/>
    <property type="project" value="UniProtKB-KW"/>
</dbReference>
<feature type="active site" description="Proton acceptor" evidence="10">
    <location>
        <position position="22"/>
    </location>
</feature>
<evidence type="ECO:0000256" key="7">
    <source>
        <dbReference type="ARBA" id="ARBA00023239"/>
    </source>
</evidence>
<evidence type="ECO:0000256" key="6">
    <source>
        <dbReference type="ARBA" id="ARBA00022833"/>
    </source>
</evidence>
<evidence type="ECO:0000256" key="3">
    <source>
        <dbReference type="ARBA" id="ARBA00012982"/>
    </source>
</evidence>
<keyword evidence="5 11" id="KW-0479">Metal-binding</keyword>
<proteinExistence type="inferred from homology"/>
<sequence>MKIAKQFRWEGAHRLPNHKGNCRNLHGHSYKMTIELKGMLNEEGMVVDFADLKALINPLIEAWDHATLVAEGDEDLINVLNTLGSKYFVLPYNSTSENLCQFVIDFIIKDGYSFLIKNSISEIRVLIRETDTCYAELERSVILSEEEIPNSAYSVVNI</sequence>
<comment type="similarity">
    <text evidence="2">Belongs to the PTPS family. QueD subfamily.</text>
</comment>
<protein>
    <recommendedName>
        <fullName evidence="4">6-carboxy-5,6,7,8-tetrahydropterin synthase</fullName>
        <ecNumber evidence="3">4.1.2.50</ecNumber>
    </recommendedName>
    <alternativeName>
        <fullName evidence="8">Queuosine biosynthesis protein QueD</fullName>
    </alternativeName>
</protein>
<evidence type="ECO:0000256" key="10">
    <source>
        <dbReference type="PIRSR" id="PIRSR006113-1"/>
    </source>
</evidence>
<dbReference type="InterPro" id="IPR007115">
    <property type="entry name" value="6-PTP_synth/QueD"/>
</dbReference>
<dbReference type="AlphaFoldDB" id="A0A512B2H2"/>
<dbReference type="RefSeq" id="WP_146901637.1">
    <property type="nucleotide sequence ID" value="NZ_BJYS01000032.1"/>
</dbReference>
<organism evidence="12 13">
    <name type="scientific">Adhaeribacter aerolatus</name>
    <dbReference type="NCBI Taxonomy" id="670289"/>
    <lineage>
        <taxon>Bacteria</taxon>
        <taxon>Pseudomonadati</taxon>
        <taxon>Bacteroidota</taxon>
        <taxon>Cytophagia</taxon>
        <taxon>Cytophagales</taxon>
        <taxon>Hymenobacteraceae</taxon>
        <taxon>Adhaeribacter</taxon>
    </lineage>
</organism>
<dbReference type="PIRSF" id="PIRSF006113">
    <property type="entry name" value="PTP_synth"/>
    <property type="match status" value="1"/>
</dbReference>
<dbReference type="GO" id="GO:0070497">
    <property type="term" value="F:6-carboxytetrahydropterin synthase activity"/>
    <property type="evidence" value="ECO:0007669"/>
    <property type="project" value="UniProtKB-EC"/>
</dbReference>
<feature type="active site" description="Charge relay system" evidence="10">
    <location>
        <position position="65"/>
    </location>
</feature>
<gene>
    <name evidence="12" type="ORF">AAE02nite_38250</name>
</gene>
<feature type="active site" description="Charge relay system" evidence="10">
    <location>
        <position position="129"/>
    </location>
</feature>
<dbReference type="Pfam" id="PF01242">
    <property type="entry name" value="PTPS"/>
    <property type="match status" value="1"/>
</dbReference>
<dbReference type="OrthoDB" id="9804698at2"/>
<evidence type="ECO:0000256" key="4">
    <source>
        <dbReference type="ARBA" id="ARBA00018141"/>
    </source>
</evidence>
<feature type="binding site" evidence="11">
    <location>
        <position position="28"/>
    </location>
    <ligand>
        <name>Zn(2+)</name>
        <dbReference type="ChEBI" id="CHEBI:29105"/>
    </ligand>
</feature>
<dbReference type="EC" id="4.1.2.50" evidence="3"/>
<dbReference type="Proteomes" id="UP000321532">
    <property type="component" value="Unassembled WGS sequence"/>
</dbReference>
<evidence type="ECO:0000313" key="13">
    <source>
        <dbReference type="Proteomes" id="UP000321532"/>
    </source>
</evidence>
<evidence type="ECO:0000256" key="1">
    <source>
        <dbReference type="ARBA" id="ARBA00005061"/>
    </source>
</evidence>
<evidence type="ECO:0000256" key="2">
    <source>
        <dbReference type="ARBA" id="ARBA00008900"/>
    </source>
</evidence>
<keyword evidence="7" id="KW-0456">Lyase</keyword>